<dbReference type="SUPFAM" id="SSF69318">
    <property type="entry name" value="Integrin alpha N-terminal domain"/>
    <property type="match status" value="1"/>
</dbReference>
<dbReference type="AlphaFoldDB" id="A0A0T6B7G0"/>
<evidence type="ECO:0000313" key="1">
    <source>
        <dbReference type="EMBL" id="KRT83280.1"/>
    </source>
</evidence>
<proteinExistence type="predicted"/>
<dbReference type="OrthoDB" id="10267127at2759"/>
<dbReference type="EMBL" id="LJIG01009338">
    <property type="protein sequence ID" value="KRT83280.1"/>
    <property type="molecule type" value="Genomic_DNA"/>
</dbReference>
<dbReference type="GO" id="GO:0007015">
    <property type="term" value="P:actin filament organization"/>
    <property type="evidence" value="ECO:0007669"/>
    <property type="project" value="InterPro"/>
</dbReference>
<gene>
    <name evidence="1" type="ORF">AMK59_4597</name>
</gene>
<dbReference type="Proteomes" id="UP000051574">
    <property type="component" value="Unassembled WGS sequence"/>
</dbReference>
<dbReference type="InterPro" id="IPR028994">
    <property type="entry name" value="Integrin_alpha_N"/>
</dbReference>
<organism evidence="1 2">
    <name type="scientific">Oryctes borbonicus</name>
    <dbReference type="NCBI Taxonomy" id="1629725"/>
    <lineage>
        <taxon>Eukaryota</taxon>
        <taxon>Metazoa</taxon>
        <taxon>Ecdysozoa</taxon>
        <taxon>Arthropoda</taxon>
        <taxon>Hexapoda</taxon>
        <taxon>Insecta</taxon>
        <taxon>Pterygota</taxon>
        <taxon>Neoptera</taxon>
        <taxon>Endopterygota</taxon>
        <taxon>Coleoptera</taxon>
        <taxon>Polyphaga</taxon>
        <taxon>Scarabaeiformia</taxon>
        <taxon>Scarabaeidae</taxon>
        <taxon>Dynastinae</taxon>
        <taxon>Oryctes</taxon>
    </lineage>
</organism>
<dbReference type="GO" id="GO:0051015">
    <property type="term" value="F:actin filament binding"/>
    <property type="evidence" value="ECO:0007669"/>
    <property type="project" value="TreeGrafter"/>
</dbReference>
<accession>A0A0T6B7G0</accession>
<protein>
    <submittedName>
        <fullName evidence="1">Uncharacterized protein</fullName>
    </submittedName>
</protein>
<sequence>MVFLLTGSDCQFHIFREDSNSNSYQEINPEEYFPEFYKCTDIVTWIEIYYLNSKKERLTVFGTETGYVRLCRVCTKTNAIFLNHSTNFISYVSHVKIYPQNKIIRKPTFVKASKYQSDQANGNEEKLILNVIIANTSVPSVFFGDCLNCGMDNYKTLRRCDPVSVTSCIEVADIDFDGCDEIVLGNSRQELLLYKFNNNEEEWRIMETKNVVSPIFRIKYVDVTADGVKELVVFTMKGLYIFQHDAEYIQKKLEEKVHKLYSS</sequence>
<keyword evidence="2" id="KW-1185">Reference proteome</keyword>
<dbReference type="GO" id="GO:0030027">
    <property type="term" value="C:lamellipodium"/>
    <property type="evidence" value="ECO:0007669"/>
    <property type="project" value="TreeGrafter"/>
</dbReference>
<dbReference type="GO" id="GO:0015629">
    <property type="term" value="C:actin cytoskeleton"/>
    <property type="evidence" value="ECO:0007669"/>
    <property type="project" value="InterPro"/>
</dbReference>
<evidence type="ECO:0000313" key="2">
    <source>
        <dbReference type="Proteomes" id="UP000051574"/>
    </source>
</evidence>
<dbReference type="PANTHER" id="PTHR15435">
    <property type="entry name" value="KICSTOR COMPLEX PROTEIN KAPTIN"/>
    <property type="match status" value="1"/>
</dbReference>
<name>A0A0T6B7G0_9SCAR</name>
<dbReference type="InterPro" id="IPR029982">
    <property type="entry name" value="Kptn"/>
</dbReference>
<dbReference type="GO" id="GO:1904262">
    <property type="term" value="P:negative regulation of TORC1 signaling"/>
    <property type="evidence" value="ECO:0007669"/>
    <property type="project" value="TreeGrafter"/>
</dbReference>
<dbReference type="GO" id="GO:0034198">
    <property type="term" value="P:cellular response to amino acid starvation"/>
    <property type="evidence" value="ECO:0007669"/>
    <property type="project" value="TreeGrafter"/>
</dbReference>
<reference evidence="1 2" key="1">
    <citation type="submission" date="2015-09" db="EMBL/GenBank/DDBJ databases">
        <title>Draft genome of the scarab beetle Oryctes borbonicus.</title>
        <authorList>
            <person name="Meyer J.M."/>
            <person name="Markov G.V."/>
            <person name="Baskaran P."/>
            <person name="Herrmann M."/>
            <person name="Sommer R.J."/>
            <person name="Roedelsperger C."/>
        </authorList>
    </citation>
    <scope>NUCLEOTIDE SEQUENCE [LARGE SCALE GENOMIC DNA]</scope>
    <source>
        <strain evidence="1">OB123</strain>
        <tissue evidence="1">Whole animal</tissue>
    </source>
</reference>
<dbReference type="PANTHER" id="PTHR15435:SF2">
    <property type="entry name" value="KICSTOR COMPLEX PROTEIN KAPTIN"/>
    <property type="match status" value="1"/>
</dbReference>
<comment type="caution">
    <text evidence="1">The sequence shown here is derived from an EMBL/GenBank/DDBJ whole genome shotgun (WGS) entry which is preliminary data.</text>
</comment>